<reference evidence="2" key="1">
    <citation type="submission" date="2016-01" db="EMBL/GenBank/DDBJ databases">
        <authorList>
            <person name="Regsiter A."/>
            <person name="william w."/>
        </authorList>
    </citation>
    <scope>NUCLEOTIDE SEQUENCE</scope>
    <source>
        <strain evidence="2">NCPPB 1641</strain>
    </source>
</reference>
<protein>
    <submittedName>
        <fullName evidence="2">Uncharacterized protein</fullName>
    </submittedName>
</protein>
<feature type="region of interest" description="Disordered" evidence="1">
    <location>
        <begin position="66"/>
        <end position="85"/>
    </location>
</feature>
<sequence>MQKAAHESVVRMRDKVIARFKTRNGWHDEQVILMQIPTDLAFIHVHRRRKNEPLLVEQMLDPVDSQGRVSTRNEHRGACEVEYGE</sequence>
<proteinExistence type="predicted"/>
<comment type="caution">
    <text evidence="2">The sequence shown here is derived from an EMBL/GenBank/DDBJ whole genome shotgun (WGS) entry which is preliminary data.</text>
</comment>
<name>A0A1S7UB96_9HYPH</name>
<organism evidence="2 3">
    <name type="scientific">Agrobacterium deltaense NCPPB 1641</name>
    <dbReference type="NCBI Taxonomy" id="1183425"/>
    <lineage>
        <taxon>Bacteria</taxon>
        <taxon>Pseudomonadati</taxon>
        <taxon>Pseudomonadota</taxon>
        <taxon>Alphaproteobacteria</taxon>
        <taxon>Hyphomicrobiales</taxon>
        <taxon>Rhizobiaceae</taxon>
        <taxon>Rhizobium/Agrobacterium group</taxon>
        <taxon>Agrobacterium</taxon>
    </lineage>
</organism>
<accession>A0A1S7UB96</accession>
<dbReference type="AlphaFoldDB" id="A0A1S7UB96"/>
<evidence type="ECO:0000256" key="1">
    <source>
        <dbReference type="SAM" id="MobiDB-lite"/>
    </source>
</evidence>
<dbReference type="Proteomes" id="UP000192140">
    <property type="component" value="Unassembled WGS sequence"/>
</dbReference>
<evidence type="ECO:0000313" key="3">
    <source>
        <dbReference type="Proteomes" id="UP000192140"/>
    </source>
</evidence>
<gene>
    <name evidence="2" type="ORF">AGR7A_pAt30133</name>
</gene>
<evidence type="ECO:0000313" key="2">
    <source>
        <dbReference type="EMBL" id="CVI64085.1"/>
    </source>
</evidence>
<keyword evidence="3" id="KW-1185">Reference proteome</keyword>
<dbReference type="EMBL" id="FCNP01000050">
    <property type="protein sequence ID" value="CVI64085.1"/>
    <property type="molecule type" value="Genomic_DNA"/>
</dbReference>